<dbReference type="AlphaFoldDB" id="A0A0F4GM44"/>
<keyword evidence="2" id="KW-0560">Oxidoreductase</keyword>
<keyword evidence="6" id="KW-1185">Reference proteome</keyword>
<evidence type="ECO:0000313" key="6">
    <source>
        <dbReference type="Proteomes" id="UP000033647"/>
    </source>
</evidence>
<gene>
    <name evidence="5" type="ORF">TI39_contig517g00004</name>
</gene>
<dbReference type="PANTHER" id="PTHR43708:SF5">
    <property type="entry name" value="CONSERVED EXPRESSED OXIDOREDUCTASE (EUROFUNG)-RELATED"/>
    <property type="match status" value="1"/>
</dbReference>
<feature type="domain" description="Gfo/Idh/MocA-like oxidoreductase C-terminal" evidence="4">
    <location>
        <begin position="144"/>
        <end position="374"/>
    </location>
</feature>
<evidence type="ECO:0000256" key="1">
    <source>
        <dbReference type="ARBA" id="ARBA00010928"/>
    </source>
</evidence>
<dbReference type="GO" id="GO:0000166">
    <property type="term" value="F:nucleotide binding"/>
    <property type="evidence" value="ECO:0007669"/>
    <property type="project" value="InterPro"/>
</dbReference>
<evidence type="ECO:0000259" key="3">
    <source>
        <dbReference type="Pfam" id="PF01408"/>
    </source>
</evidence>
<feature type="domain" description="Gfo/Idh/MocA-like oxidoreductase N-terminal" evidence="3">
    <location>
        <begin position="4"/>
        <end position="129"/>
    </location>
</feature>
<dbReference type="Proteomes" id="UP000033647">
    <property type="component" value="Unassembled WGS sequence"/>
</dbReference>
<evidence type="ECO:0000256" key="2">
    <source>
        <dbReference type="ARBA" id="ARBA00023002"/>
    </source>
</evidence>
<dbReference type="Pfam" id="PF02894">
    <property type="entry name" value="GFO_IDH_MocA_C"/>
    <property type="match status" value="1"/>
</dbReference>
<proteinExistence type="inferred from homology"/>
<name>A0A0F4GM44_9PEZI</name>
<dbReference type="OrthoDB" id="6417021at2759"/>
<dbReference type="STRING" id="1047168.A0A0F4GM44"/>
<comment type="similarity">
    <text evidence="1">Belongs to the Gfo/Idh/MocA family.</text>
</comment>
<dbReference type="InterPro" id="IPR051317">
    <property type="entry name" value="Gfo/Idh/MocA_oxidoreduct"/>
</dbReference>
<dbReference type="InterPro" id="IPR004104">
    <property type="entry name" value="Gfo/Idh/MocA-like_OxRdtase_C"/>
</dbReference>
<dbReference type="SUPFAM" id="SSF55347">
    <property type="entry name" value="Glyceraldehyde-3-phosphate dehydrogenase-like, C-terminal domain"/>
    <property type="match status" value="1"/>
</dbReference>
<protein>
    <submittedName>
        <fullName evidence="5">NAD binding Rossmann fold oxidoreductase like protein</fullName>
    </submittedName>
</protein>
<dbReference type="Gene3D" id="3.40.50.720">
    <property type="entry name" value="NAD(P)-binding Rossmann-like Domain"/>
    <property type="match status" value="1"/>
</dbReference>
<dbReference type="SUPFAM" id="SSF51735">
    <property type="entry name" value="NAD(P)-binding Rossmann-fold domains"/>
    <property type="match status" value="1"/>
</dbReference>
<accession>A0A0F4GM44</accession>
<sequence length="377" mass="41793">MPPIKVGIIGYGSSAKVFHLPYILPNPDLEVHAFLQRAEAPTDKSNVDPGKHCTIDHPLVKHYRTPKDFFADQAIDLVVVCTAHDTHAHFAELALLSGKHVIVEKPFTITSSSASHLISLSHHHGKILTCFQNRRYDSDYLTLRSLLAQNLFGRITSFTNTYDVDDPPWIHSNQIPHSAKPGDGLLYGLGSHSIDQTLQIFGRPKSVTAVKRCLVTESGADDAFWVVLQYGAEREGLVVEVKTTAVAPVGVERMVKFEVRGTEGSYFKTGEDPQISHHFSGLQADDAKFGVEPESYHGYLSTIHDFNGRPPTHDSTKRFEGCVPSLKGSYMDYYRDVVSAIRGEKELVVKPEEARDVIRCIELANESAEKGVTVAWS</sequence>
<dbReference type="InterPro" id="IPR000683">
    <property type="entry name" value="Gfo/Idh/MocA-like_OxRdtase_N"/>
</dbReference>
<evidence type="ECO:0000259" key="4">
    <source>
        <dbReference type="Pfam" id="PF02894"/>
    </source>
</evidence>
<dbReference type="PANTHER" id="PTHR43708">
    <property type="entry name" value="CONSERVED EXPRESSED OXIDOREDUCTASE (EUROFUNG)"/>
    <property type="match status" value="1"/>
</dbReference>
<dbReference type="GO" id="GO:0016491">
    <property type="term" value="F:oxidoreductase activity"/>
    <property type="evidence" value="ECO:0007669"/>
    <property type="project" value="UniProtKB-KW"/>
</dbReference>
<dbReference type="EMBL" id="LAFY01000509">
    <property type="protein sequence ID" value="KJX97270.1"/>
    <property type="molecule type" value="Genomic_DNA"/>
</dbReference>
<organism evidence="5 6">
    <name type="scientific">Zymoseptoria brevis</name>
    <dbReference type="NCBI Taxonomy" id="1047168"/>
    <lineage>
        <taxon>Eukaryota</taxon>
        <taxon>Fungi</taxon>
        <taxon>Dikarya</taxon>
        <taxon>Ascomycota</taxon>
        <taxon>Pezizomycotina</taxon>
        <taxon>Dothideomycetes</taxon>
        <taxon>Dothideomycetidae</taxon>
        <taxon>Mycosphaerellales</taxon>
        <taxon>Mycosphaerellaceae</taxon>
        <taxon>Zymoseptoria</taxon>
    </lineage>
</organism>
<dbReference type="Pfam" id="PF01408">
    <property type="entry name" value="GFO_IDH_MocA"/>
    <property type="match status" value="1"/>
</dbReference>
<reference evidence="5 6" key="1">
    <citation type="submission" date="2015-03" db="EMBL/GenBank/DDBJ databases">
        <title>RNA-seq based gene annotation and comparative genomics of four Zymoseptoria species reveal species-specific pathogenicity related genes and transposable element activity.</title>
        <authorList>
            <person name="Grandaubert J."/>
            <person name="Bhattacharyya A."/>
            <person name="Stukenbrock E.H."/>
        </authorList>
    </citation>
    <scope>NUCLEOTIDE SEQUENCE [LARGE SCALE GENOMIC DNA]</scope>
    <source>
        <strain evidence="5 6">Zb18110</strain>
    </source>
</reference>
<evidence type="ECO:0000313" key="5">
    <source>
        <dbReference type="EMBL" id="KJX97270.1"/>
    </source>
</evidence>
<dbReference type="InterPro" id="IPR036291">
    <property type="entry name" value="NAD(P)-bd_dom_sf"/>
</dbReference>
<dbReference type="Gene3D" id="3.30.360.10">
    <property type="entry name" value="Dihydrodipicolinate Reductase, domain 2"/>
    <property type="match status" value="1"/>
</dbReference>
<comment type="caution">
    <text evidence="5">The sequence shown here is derived from an EMBL/GenBank/DDBJ whole genome shotgun (WGS) entry which is preliminary data.</text>
</comment>